<dbReference type="Gene3D" id="3.30.70.270">
    <property type="match status" value="1"/>
</dbReference>
<dbReference type="RefSeq" id="WP_091648506.1">
    <property type="nucleotide sequence ID" value="NZ_FMHW01000002.1"/>
</dbReference>
<gene>
    <name evidence="3" type="ORF">GA0074692_5279</name>
</gene>
<dbReference type="PROSITE" id="PS50887">
    <property type="entry name" value="GGDEF"/>
    <property type="match status" value="1"/>
</dbReference>
<dbReference type="OrthoDB" id="8526884at2"/>
<protein>
    <submittedName>
        <fullName evidence="3">Diguanylate cyclase (GGDEF) domain-containing protein</fullName>
    </submittedName>
</protein>
<dbReference type="InterPro" id="IPR052155">
    <property type="entry name" value="Biofilm_reg_signaling"/>
</dbReference>
<dbReference type="CDD" id="cd01949">
    <property type="entry name" value="GGDEF"/>
    <property type="match status" value="1"/>
</dbReference>
<dbReference type="PANTHER" id="PTHR44757">
    <property type="entry name" value="DIGUANYLATE CYCLASE DGCP"/>
    <property type="match status" value="1"/>
</dbReference>
<evidence type="ECO:0000313" key="4">
    <source>
        <dbReference type="Proteomes" id="UP000198959"/>
    </source>
</evidence>
<proteinExistence type="predicted"/>
<dbReference type="EMBL" id="FMHW01000002">
    <property type="protein sequence ID" value="SCL39204.1"/>
    <property type="molecule type" value="Genomic_DNA"/>
</dbReference>
<dbReference type="SMART" id="SM00267">
    <property type="entry name" value="GGDEF"/>
    <property type="match status" value="1"/>
</dbReference>
<reference evidence="4" key="1">
    <citation type="submission" date="2016-06" db="EMBL/GenBank/DDBJ databases">
        <authorList>
            <person name="Varghese N."/>
            <person name="Submissions Spin"/>
        </authorList>
    </citation>
    <scope>NUCLEOTIDE SEQUENCE [LARGE SCALE GENOMIC DNA]</scope>
    <source>
        <strain evidence="4">DSM 43817</strain>
    </source>
</reference>
<dbReference type="SUPFAM" id="SSF55073">
    <property type="entry name" value="Nucleotide cyclase"/>
    <property type="match status" value="1"/>
</dbReference>
<dbReference type="AlphaFoldDB" id="A0A1C6TBQ4"/>
<evidence type="ECO:0000259" key="2">
    <source>
        <dbReference type="PROSITE" id="PS50887"/>
    </source>
</evidence>
<name>A0A1C6TBQ4_9ACTN</name>
<organism evidence="3 4">
    <name type="scientific">Micromonospora pallida</name>
    <dbReference type="NCBI Taxonomy" id="145854"/>
    <lineage>
        <taxon>Bacteria</taxon>
        <taxon>Bacillati</taxon>
        <taxon>Actinomycetota</taxon>
        <taxon>Actinomycetes</taxon>
        <taxon>Micromonosporales</taxon>
        <taxon>Micromonosporaceae</taxon>
        <taxon>Micromonospora</taxon>
    </lineage>
</organism>
<feature type="region of interest" description="Disordered" evidence="1">
    <location>
        <begin position="197"/>
        <end position="234"/>
    </location>
</feature>
<dbReference type="NCBIfam" id="TIGR00254">
    <property type="entry name" value="GGDEF"/>
    <property type="match status" value="1"/>
</dbReference>
<accession>A0A1C6TBQ4</accession>
<dbReference type="Pfam" id="PF00990">
    <property type="entry name" value="GGDEF"/>
    <property type="match status" value="1"/>
</dbReference>
<dbReference type="InterPro" id="IPR043128">
    <property type="entry name" value="Rev_trsase/Diguanyl_cyclase"/>
</dbReference>
<evidence type="ECO:0000313" key="3">
    <source>
        <dbReference type="EMBL" id="SCL39204.1"/>
    </source>
</evidence>
<dbReference type="PANTHER" id="PTHR44757:SF2">
    <property type="entry name" value="BIOFILM ARCHITECTURE MAINTENANCE PROTEIN MBAA"/>
    <property type="match status" value="1"/>
</dbReference>
<feature type="domain" description="GGDEF" evidence="2">
    <location>
        <begin position="69"/>
        <end position="206"/>
    </location>
</feature>
<feature type="compositionally biased region" description="Low complexity" evidence="1">
    <location>
        <begin position="198"/>
        <end position="213"/>
    </location>
</feature>
<evidence type="ECO:0000256" key="1">
    <source>
        <dbReference type="SAM" id="MobiDB-lite"/>
    </source>
</evidence>
<dbReference type="InterPro" id="IPR000160">
    <property type="entry name" value="GGDEF_dom"/>
</dbReference>
<dbReference type="STRING" id="145854.GA0074692_5279"/>
<dbReference type="Proteomes" id="UP000198959">
    <property type="component" value="Unassembled WGS sequence"/>
</dbReference>
<sequence>MRTTLAATALGTATIGLAAGWLTAHHRLRAQLDAARHDATHDPLTGAHNRAGLTATADPLITTAHHAGRPVVVALIDLVGFKQVNDTHGHDAGDHILTTVAARLATIAGPVGIAARLGGDEFALITTGPAPRHHDADVWLNGWLPHIHARLTTPVNHHSRTLAVGATIGATLAHPDQPINVWLTTADQAMYAARARRTTTATATGPAPTTARAISRPRDRARPTSRLGTVPLAA</sequence>
<dbReference type="InterPro" id="IPR029787">
    <property type="entry name" value="Nucleotide_cyclase"/>
</dbReference>
<keyword evidence="4" id="KW-1185">Reference proteome</keyword>